<accession>A0A1T4WD57</accession>
<feature type="transmembrane region" description="Helical" evidence="1">
    <location>
        <begin position="6"/>
        <end position="31"/>
    </location>
</feature>
<dbReference type="GeneID" id="93336879"/>
<protein>
    <submittedName>
        <fullName evidence="2">Branched-chain amino acid transport protein AzlD</fullName>
    </submittedName>
</protein>
<evidence type="ECO:0000313" key="2">
    <source>
        <dbReference type="EMBL" id="SKA75223.1"/>
    </source>
</evidence>
<feature type="transmembrane region" description="Helical" evidence="1">
    <location>
        <begin position="38"/>
        <end position="57"/>
    </location>
</feature>
<keyword evidence="3" id="KW-1185">Reference proteome</keyword>
<gene>
    <name evidence="2" type="ORF">SAMN02745178_00384</name>
</gene>
<dbReference type="Pfam" id="PF05437">
    <property type="entry name" value="AzlD"/>
    <property type="match status" value="1"/>
</dbReference>
<dbReference type="OrthoDB" id="308265at2"/>
<feature type="transmembrane region" description="Helical" evidence="1">
    <location>
        <begin position="91"/>
        <end position="109"/>
    </location>
</feature>
<keyword evidence="1" id="KW-0812">Transmembrane</keyword>
<dbReference type="RefSeq" id="WP_078783404.1">
    <property type="nucleotide sequence ID" value="NZ_CAJKTF010000016.1"/>
</dbReference>
<evidence type="ECO:0000313" key="3">
    <source>
        <dbReference type="Proteomes" id="UP000190286"/>
    </source>
</evidence>
<keyword evidence="1" id="KW-1133">Transmembrane helix</keyword>
<reference evidence="2 3" key="1">
    <citation type="submission" date="2017-02" db="EMBL/GenBank/DDBJ databases">
        <authorList>
            <person name="Peterson S.W."/>
        </authorList>
    </citation>
    <scope>NUCLEOTIDE SEQUENCE [LARGE SCALE GENOMIC DNA]</scope>
    <source>
        <strain evidence="2 3">ATCC 27749</strain>
    </source>
</reference>
<dbReference type="AlphaFoldDB" id="A0A1T4WD57"/>
<dbReference type="InterPro" id="IPR008407">
    <property type="entry name" value="Brnchd-chn_aa_trnsp_AzlD"/>
</dbReference>
<dbReference type="EMBL" id="FUYF01000002">
    <property type="protein sequence ID" value="SKA75223.1"/>
    <property type="molecule type" value="Genomic_DNA"/>
</dbReference>
<dbReference type="STRING" id="745368.SAMN02745178_00384"/>
<organism evidence="2 3">
    <name type="scientific">Gemmiger formicilis</name>
    <dbReference type="NCBI Taxonomy" id="745368"/>
    <lineage>
        <taxon>Bacteria</taxon>
        <taxon>Bacillati</taxon>
        <taxon>Bacillota</taxon>
        <taxon>Clostridia</taxon>
        <taxon>Eubacteriales</taxon>
        <taxon>Gemmiger</taxon>
    </lineage>
</organism>
<proteinExistence type="predicted"/>
<sequence>MPFDVHGALLVAVVAGVTALIRFLPFVVFGGGRPTPKFVVYLAGVLPCAIMAMLVVYCLRGVDLLGPTHGLPELLAGAAVVGLHLWKKNTLLSIAVGTALYMVLVQAVFV</sequence>
<keyword evidence="1" id="KW-0472">Membrane</keyword>
<name>A0A1T4WD57_9FIRM</name>
<evidence type="ECO:0000256" key="1">
    <source>
        <dbReference type="SAM" id="Phobius"/>
    </source>
</evidence>
<dbReference type="Proteomes" id="UP000190286">
    <property type="component" value="Unassembled WGS sequence"/>
</dbReference>
<dbReference type="PIRSF" id="PIRSF003203">
    <property type="entry name" value="AzlD"/>
    <property type="match status" value="1"/>
</dbReference>